<reference evidence="11 12" key="1">
    <citation type="submission" date="2019-03" db="EMBL/GenBank/DDBJ databases">
        <title>Genomic Encyclopedia of Type Strains, Phase IV (KMG-IV): sequencing the most valuable type-strain genomes for metagenomic binning, comparative biology and taxonomic classification.</title>
        <authorList>
            <person name="Goeker M."/>
        </authorList>
    </citation>
    <scope>NUCLEOTIDE SEQUENCE [LARGE SCALE GENOMIC DNA]</scope>
    <source>
        <strain evidence="11 12">DSM 46770</strain>
    </source>
</reference>
<keyword evidence="4" id="KW-0808">Transferase</keyword>
<keyword evidence="6 11" id="KW-0418">Kinase</keyword>
<feature type="transmembrane region" description="Helical" evidence="9">
    <location>
        <begin position="121"/>
        <end position="141"/>
    </location>
</feature>
<dbReference type="InterPro" id="IPR011712">
    <property type="entry name" value="Sig_transdc_His_kin_sub3_dim/P"/>
</dbReference>
<dbReference type="Gene3D" id="3.30.565.10">
    <property type="entry name" value="Histidine kinase-like ATPase, C-terminal domain"/>
    <property type="match status" value="1"/>
</dbReference>
<dbReference type="GO" id="GO:0016020">
    <property type="term" value="C:membrane"/>
    <property type="evidence" value="ECO:0007669"/>
    <property type="project" value="InterPro"/>
</dbReference>
<dbReference type="EMBL" id="SNYN01000005">
    <property type="protein sequence ID" value="TDQ53040.1"/>
    <property type="molecule type" value="Genomic_DNA"/>
</dbReference>
<proteinExistence type="predicted"/>
<keyword evidence="12" id="KW-1185">Reference proteome</keyword>
<dbReference type="GO" id="GO:0046983">
    <property type="term" value="F:protein dimerization activity"/>
    <property type="evidence" value="ECO:0007669"/>
    <property type="project" value="InterPro"/>
</dbReference>
<dbReference type="GO" id="GO:0000155">
    <property type="term" value="F:phosphorelay sensor kinase activity"/>
    <property type="evidence" value="ECO:0007669"/>
    <property type="project" value="InterPro"/>
</dbReference>
<dbReference type="PANTHER" id="PTHR24421:SF10">
    <property type="entry name" value="NITRATE_NITRITE SENSOR PROTEIN NARQ"/>
    <property type="match status" value="1"/>
</dbReference>
<comment type="catalytic activity">
    <reaction evidence="1">
        <text>ATP + protein L-histidine = ADP + protein N-phospho-L-histidine.</text>
        <dbReference type="EC" id="2.7.13.3"/>
    </reaction>
</comment>
<dbReference type="SUPFAM" id="SSF55874">
    <property type="entry name" value="ATPase domain of HSP90 chaperone/DNA topoisomerase II/histidine kinase"/>
    <property type="match status" value="1"/>
</dbReference>
<evidence type="ECO:0000256" key="3">
    <source>
        <dbReference type="ARBA" id="ARBA00022553"/>
    </source>
</evidence>
<feature type="transmembrane region" description="Helical" evidence="9">
    <location>
        <begin position="61"/>
        <end position="81"/>
    </location>
</feature>
<dbReference type="InterPro" id="IPR050482">
    <property type="entry name" value="Sensor_HK_TwoCompSys"/>
</dbReference>
<evidence type="ECO:0000256" key="2">
    <source>
        <dbReference type="ARBA" id="ARBA00012438"/>
    </source>
</evidence>
<evidence type="ECO:0000256" key="4">
    <source>
        <dbReference type="ARBA" id="ARBA00022679"/>
    </source>
</evidence>
<organism evidence="11 12">
    <name type="scientific">Actinorugispora endophytica</name>
    <dbReference type="NCBI Taxonomy" id="1605990"/>
    <lineage>
        <taxon>Bacteria</taxon>
        <taxon>Bacillati</taxon>
        <taxon>Actinomycetota</taxon>
        <taxon>Actinomycetes</taxon>
        <taxon>Streptosporangiales</taxon>
        <taxon>Nocardiopsidaceae</taxon>
        <taxon>Actinorugispora</taxon>
    </lineage>
</organism>
<evidence type="ECO:0000256" key="7">
    <source>
        <dbReference type="ARBA" id="ARBA00022840"/>
    </source>
</evidence>
<accession>A0A4R6V2X6</accession>
<evidence type="ECO:0000256" key="8">
    <source>
        <dbReference type="ARBA" id="ARBA00023012"/>
    </source>
</evidence>
<name>A0A4R6V2X6_9ACTN</name>
<keyword evidence="5" id="KW-0547">Nucleotide-binding</keyword>
<comment type="caution">
    <text evidence="11">The sequence shown here is derived from an EMBL/GenBank/DDBJ whole genome shotgun (WGS) entry which is preliminary data.</text>
</comment>
<dbReference type="EC" id="2.7.13.3" evidence="2"/>
<sequence length="382" mass="40510">MRFLREVAAWSTAGLAALAAVDSHLGNMITVPWPLLAADAALGAALLLFRDRLGRRPWTRWALAVLPAVSTASIGPAALAVARAAARRRWRTVLPLGAVFASALAAGFHAPWTVLSPVSPAWAGLLLVAVSVTSLVTASAYRGARVDLIGALRERALDAEREQHARVAAARFEERNRIAREMHDVLAHRLTIISLDASALSYRPDLPEADRRSLAEEILSNTRQSLAEVRGILADLRSSDGPTDDAPDAPQPTFEELGRLFEDNRRAGVELDVRDEVSALGPAPSGTGRHAYRIVQEALTNARKHGAPGPVTVRVLPDGEDAVLIEVRNPVAAGPARPGADGPGGGVGLVGLTERVAICGGSLVWGDAGDHFELRARLPWTG</sequence>
<evidence type="ECO:0000256" key="1">
    <source>
        <dbReference type="ARBA" id="ARBA00000085"/>
    </source>
</evidence>
<dbReference type="PANTHER" id="PTHR24421">
    <property type="entry name" value="NITRATE/NITRITE SENSOR PROTEIN NARX-RELATED"/>
    <property type="match status" value="1"/>
</dbReference>
<keyword evidence="3" id="KW-0597">Phosphoprotein</keyword>
<keyword evidence="8" id="KW-0902">Two-component regulatory system</keyword>
<keyword evidence="9" id="KW-0472">Membrane</keyword>
<evidence type="ECO:0000256" key="9">
    <source>
        <dbReference type="SAM" id="Phobius"/>
    </source>
</evidence>
<keyword evidence="7" id="KW-0067">ATP-binding</keyword>
<keyword evidence="9" id="KW-0812">Transmembrane</keyword>
<evidence type="ECO:0000256" key="6">
    <source>
        <dbReference type="ARBA" id="ARBA00022777"/>
    </source>
</evidence>
<dbReference type="AlphaFoldDB" id="A0A4R6V2X6"/>
<evidence type="ECO:0000313" key="11">
    <source>
        <dbReference type="EMBL" id="TDQ53040.1"/>
    </source>
</evidence>
<keyword evidence="9" id="KW-1133">Transmembrane helix</keyword>
<dbReference type="InterPro" id="IPR036890">
    <property type="entry name" value="HATPase_C_sf"/>
</dbReference>
<feature type="domain" description="Signal transduction histidine kinase subgroup 3 dimerisation and phosphoacceptor" evidence="10">
    <location>
        <begin position="174"/>
        <end position="239"/>
    </location>
</feature>
<evidence type="ECO:0000313" key="12">
    <source>
        <dbReference type="Proteomes" id="UP000295281"/>
    </source>
</evidence>
<evidence type="ECO:0000256" key="5">
    <source>
        <dbReference type="ARBA" id="ARBA00022741"/>
    </source>
</evidence>
<gene>
    <name evidence="11" type="ORF">EV190_105158</name>
</gene>
<dbReference type="GO" id="GO:0005524">
    <property type="term" value="F:ATP binding"/>
    <property type="evidence" value="ECO:0007669"/>
    <property type="project" value="UniProtKB-KW"/>
</dbReference>
<feature type="transmembrane region" description="Helical" evidence="9">
    <location>
        <begin position="93"/>
        <end position="115"/>
    </location>
</feature>
<dbReference type="Gene3D" id="1.20.5.1930">
    <property type="match status" value="1"/>
</dbReference>
<protein>
    <recommendedName>
        <fullName evidence="2">histidine kinase</fullName>
        <ecNumber evidence="2">2.7.13.3</ecNumber>
    </recommendedName>
</protein>
<evidence type="ECO:0000259" key="10">
    <source>
        <dbReference type="Pfam" id="PF07730"/>
    </source>
</evidence>
<dbReference type="Proteomes" id="UP000295281">
    <property type="component" value="Unassembled WGS sequence"/>
</dbReference>
<dbReference type="RefSeq" id="WP_243742469.1">
    <property type="nucleotide sequence ID" value="NZ_SNYN01000005.1"/>
</dbReference>
<dbReference type="Pfam" id="PF07730">
    <property type="entry name" value="HisKA_3"/>
    <property type="match status" value="1"/>
</dbReference>